<name>A0AAW2SQ70_9LAMI</name>
<sequence>MDASRIKANKASCISCIVAFWGGTHGGAGFTWGGGVTSSLGGRTSPLSGAYSWMEVELVHGVVGLLH</sequence>
<dbReference type="AlphaFoldDB" id="A0AAW2SQ70"/>
<protein>
    <submittedName>
        <fullName evidence="1">Uncharacterized protein</fullName>
    </submittedName>
</protein>
<reference evidence="1" key="1">
    <citation type="submission" date="2020-06" db="EMBL/GenBank/DDBJ databases">
        <authorList>
            <person name="Li T."/>
            <person name="Hu X."/>
            <person name="Zhang T."/>
            <person name="Song X."/>
            <person name="Zhang H."/>
            <person name="Dai N."/>
            <person name="Sheng W."/>
            <person name="Hou X."/>
            <person name="Wei L."/>
        </authorList>
    </citation>
    <scope>NUCLEOTIDE SEQUENCE</scope>
    <source>
        <strain evidence="1">KEN1</strain>
        <tissue evidence="1">Leaf</tissue>
    </source>
</reference>
<accession>A0AAW2SQ70</accession>
<organism evidence="1">
    <name type="scientific">Sesamum latifolium</name>
    <dbReference type="NCBI Taxonomy" id="2727402"/>
    <lineage>
        <taxon>Eukaryota</taxon>
        <taxon>Viridiplantae</taxon>
        <taxon>Streptophyta</taxon>
        <taxon>Embryophyta</taxon>
        <taxon>Tracheophyta</taxon>
        <taxon>Spermatophyta</taxon>
        <taxon>Magnoliopsida</taxon>
        <taxon>eudicotyledons</taxon>
        <taxon>Gunneridae</taxon>
        <taxon>Pentapetalae</taxon>
        <taxon>asterids</taxon>
        <taxon>lamiids</taxon>
        <taxon>Lamiales</taxon>
        <taxon>Pedaliaceae</taxon>
        <taxon>Sesamum</taxon>
    </lineage>
</organism>
<evidence type="ECO:0000313" key="1">
    <source>
        <dbReference type="EMBL" id="KAL0394730.1"/>
    </source>
</evidence>
<comment type="caution">
    <text evidence="1">The sequence shown here is derived from an EMBL/GenBank/DDBJ whole genome shotgun (WGS) entry which is preliminary data.</text>
</comment>
<reference evidence="1" key="2">
    <citation type="journal article" date="2024" name="Plant">
        <title>Genomic evolution and insights into agronomic trait innovations of Sesamum species.</title>
        <authorList>
            <person name="Miao H."/>
            <person name="Wang L."/>
            <person name="Qu L."/>
            <person name="Liu H."/>
            <person name="Sun Y."/>
            <person name="Le M."/>
            <person name="Wang Q."/>
            <person name="Wei S."/>
            <person name="Zheng Y."/>
            <person name="Lin W."/>
            <person name="Duan Y."/>
            <person name="Cao H."/>
            <person name="Xiong S."/>
            <person name="Wang X."/>
            <person name="Wei L."/>
            <person name="Li C."/>
            <person name="Ma Q."/>
            <person name="Ju M."/>
            <person name="Zhao R."/>
            <person name="Li G."/>
            <person name="Mu C."/>
            <person name="Tian Q."/>
            <person name="Mei H."/>
            <person name="Zhang T."/>
            <person name="Gao T."/>
            <person name="Zhang H."/>
        </authorList>
    </citation>
    <scope>NUCLEOTIDE SEQUENCE</scope>
    <source>
        <strain evidence="1">KEN1</strain>
    </source>
</reference>
<dbReference type="EMBL" id="JACGWN010000016">
    <property type="protein sequence ID" value="KAL0394730.1"/>
    <property type="molecule type" value="Genomic_DNA"/>
</dbReference>
<gene>
    <name evidence="1" type="ORF">Slati_4439200</name>
</gene>
<proteinExistence type="predicted"/>